<evidence type="ECO:0000313" key="1">
    <source>
        <dbReference type="EMBL" id="QHU04211.1"/>
    </source>
</evidence>
<accession>A0A6C0JGY5</accession>
<sequence>MLLLPILYILYLNLTCEIYAQNKQCTNCKYFIPNKNNKITNLGLCRMFGVRNEKNIMYNFAQHCRDDENLCGKNATFHEKLEIGIKVNENQNELIPKNITDDNDNSNTYIVSGKLIKILDDEMKKLINDYYNFLRNDNDW</sequence>
<name>A0A6C0JGY5_9ZZZZ</name>
<reference evidence="1" key="1">
    <citation type="journal article" date="2020" name="Nature">
        <title>Giant virus diversity and host interactions through global metagenomics.</title>
        <authorList>
            <person name="Schulz F."/>
            <person name="Roux S."/>
            <person name="Paez-Espino D."/>
            <person name="Jungbluth S."/>
            <person name="Walsh D.A."/>
            <person name="Denef V.J."/>
            <person name="McMahon K.D."/>
            <person name="Konstantinidis K.T."/>
            <person name="Eloe-Fadrosh E.A."/>
            <person name="Kyrpides N.C."/>
            <person name="Woyke T."/>
        </authorList>
    </citation>
    <scope>NUCLEOTIDE SEQUENCE</scope>
    <source>
        <strain evidence="1">GVMAG-M-3300027708-39</strain>
    </source>
</reference>
<protein>
    <submittedName>
        <fullName evidence="1">Uncharacterized protein</fullName>
    </submittedName>
</protein>
<dbReference type="AlphaFoldDB" id="A0A6C0JGY5"/>
<dbReference type="EMBL" id="MN740394">
    <property type="protein sequence ID" value="QHU04211.1"/>
    <property type="molecule type" value="Genomic_DNA"/>
</dbReference>
<organism evidence="1">
    <name type="scientific">viral metagenome</name>
    <dbReference type="NCBI Taxonomy" id="1070528"/>
    <lineage>
        <taxon>unclassified sequences</taxon>
        <taxon>metagenomes</taxon>
        <taxon>organismal metagenomes</taxon>
    </lineage>
</organism>
<proteinExistence type="predicted"/>